<keyword evidence="5" id="KW-0732">Signal</keyword>
<proteinExistence type="predicted"/>
<evidence type="ECO:0000256" key="3">
    <source>
        <dbReference type="PROSITE-ProRule" id="PRU00023"/>
    </source>
</evidence>
<organism evidence="6 7">
    <name type="scientific">Alkalilimnicola ehrlichii</name>
    <dbReference type="NCBI Taxonomy" id="351052"/>
    <lineage>
        <taxon>Bacteria</taxon>
        <taxon>Pseudomonadati</taxon>
        <taxon>Pseudomonadota</taxon>
        <taxon>Gammaproteobacteria</taxon>
        <taxon>Chromatiales</taxon>
        <taxon>Ectothiorhodospiraceae</taxon>
        <taxon>Alkalilimnicola</taxon>
    </lineage>
</organism>
<evidence type="ECO:0000256" key="2">
    <source>
        <dbReference type="ARBA" id="ARBA00023043"/>
    </source>
</evidence>
<feature type="region of interest" description="Disordered" evidence="4">
    <location>
        <begin position="117"/>
        <end position="186"/>
    </location>
</feature>
<keyword evidence="1" id="KW-0677">Repeat</keyword>
<comment type="caution">
    <text evidence="6">The sequence shown here is derived from an EMBL/GenBank/DDBJ whole genome shotgun (WGS) entry which is preliminary data.</text>
</comment>
<keyword evidence="2 3" id="KW-0040">ANK repeat</keyword>
<dbReference type="Gene3D" id="1.25.40.20">
    <property type="entry name" value="Ankyrin repeat-containing domain"/>
    <property type="match status" value="1"/>
</dbReference>
<sequence>MRVNGFVLLLGLLWLTGCASTATMPGDIDTAAWFQALNEGDAAYLERQLQRGVPADLRRQDGWSSLELAITQNNRSLAKLLLEHGADPHGTTHNGDSILFSAVYAGDPELVRQLLKKGPASNNGTGTVSPRRSWPGHGAMRKYSPPYCSNGRNGGALTRPRSAPLPTPGNSIAMSTTRWPITSLAA</sequence>
<evidence type="ECO:0000256" key="1">
    <source>
        <dbReference type="ARBA" id="ARBA00022737"/>
    </source>
</evidence>
<dbReference type="Pfam" id="PF12796">
    <property type="entry name" value="Ank_2"/>
    <property type="match status" value="1"/>
</dbReference>
<feature type="compositionally biased region" description="Polar residues" evidence="4">
    <location>
        <begin position="120"/>
        <end position="130"/>
    </location>
</feature>
<evidence type="ECO:0000256" key="5">
    <source>
        <dbReference type="SAM" id="SignalP"/>
    </source>
</evidence>
<reference evidence="7" key="1">
    <citation type="submission" date="2017-05" db="EMBL/GenBank/DDBJ databases">
        <authorList>
            <person name="Sharma S."/>
            <person name="Sidhu C."/>
            <person name="Pinnaka A.K."/>
        </authorList>
    </citation>
    <scope>NUCLEOTIDE SEQUENCE [LARGE SCALE GENOMIC DNA]</scope>
    <source>
        <strain evidence="7">AK93</strain>
    </source>
</reference>
<dbReference type="PANTHER" id="PTHR24198:SF165">
    <property type="entry name" value="ANKYRIN REPEAT-CONTAINING PROTEIN-RELATED"/>
    <property type="match status" value="1"/>
</dbReference>
<gene>
    <name evidence="6" type="ORF">CAL65_19030</name>
</gene>
<dbReference type="RefSeq" id="WP_181919712.1">
    <property type="nucleotide sequence ID" value="NZ_NFZW01000026.1"/>
</dbReference>
<dbReference type="PANTHER" id="PTHR24198">
    <property type="entry name" value="ANKYRIN REPEAT AND PROTEIN KINASE DOMAIN-CONTAINING PROTEIN"/>
    <property type="match status" value="1"/>
</dbReference>
<dbReference type="PROSITE" id="PS50088">
    <property type="entry name" value="ANK_REPEAT"/>
    <property type="match status" value="1"/>
</dbReference>
<dbReference type="InterPro" id="IPR002110">
    <property type="entry name" value="Ankyrin_rpt"/>
</dbReference>
<evidence type="ECO:0000256" key="4">
    <source>
        <dbReference type="SAM" id="MobiDB-lite"/>
    </source>
</evidence>
<dbReference type="SUPFAM" id="SSF48403">
    <property type="entry name" value="Ankyrin repeat"/>
    <property type="match status" value="1"/>
</dbReference>
<name>A0A3E0WIU0_9GAMM</name>
<accession>A0A3E0WIU0</accession>
<keyword evidence="7" id="KW-1185">Reference proteome</keyword>
<dbReference type="Proteomes" id="UP000256763">
    <property type="component" value="Unassembled WGS sequence"/>
</dbReference>
<feature type="signal peptide" evidence="5">
    <location>
        <begin position="1"/>
        <end position="21"/>
    </location>
</feature>
<feature type="repeat" description="ANK" evidence="3">
    <location>
        <begin position="61"/>
        <end position="93"/>
    </location>
</feature>
<dbReference type="PROSITE" id="PS50297">
    <property type="entry name" value="ANK_REP_REGION"/>
    <property type="match status" value="1"/>
</dbReference>
<dbReference type="AlphaFoldDB" id="A0A3E0WIU0"/>
<dbReference type="InterPro" id="IPR036770">
    <property type="entry name" value="Ankyrin_rpt-contain_sf"/>
</dbReference>
<dbReference type="EMBL" id="NFZW01000026">
    <property type="protein sequence ID" value="RFA32698.1"/>
    <property type="molecule type" value="Genomic_DNA"/>
</dbReference>
<protein>
    <submittedName>
        <fullName evidence="6">Uncharacterized protein</fullName>
    </submittedName>
</protein>
<dbReference type="SMART" id="SM00248">
    <property type="entry name" value="ANK"/>
    <property type="match status" value="2"/>
</dbReference>
<feature type="chain" id="PRO_5017797886" evidence="5">
    <location>
        <begin position="22"/>
        <end position="186"/>
    </location>
</feature>
<dbReference type="PROSITE" id="PS51257">
    <property type="entry name" value="PROKAR_LIPOPROTEIN"/>
    <property type="match status" value="1"/>
</dbReference>
<evidence type="ECO:0000313" key="7">
    <source>
        <dbReference type="Proteomes" id="UP000256763"/>
    </source>
</evidence>
<evidence type="ECO:0000313" key="6">
    <source>
        <dbReference type="EMBL" id="RFA32698.1"/>
    </source>
</evidence>
<feature type="compositionally biased region" description="Polar residues" evidence="4">
    <location>
        <begin position="168"/>
        <end position="186"/>
    </location>
</feature>